<dbReference type="Proteomes" id="UP000800040">
    <property type="component" value="Unassembled WGS sequence"/>
</dbReference>
<dbReference type="PANTHER" id="PTHR35391:SF7">
    <property type="entry name" value="C2H2-TYPE DOMAIN-CONTAINING PROTEIN"/>
    <property type="match status" value="1"/>
</dbReference>
<keyword evidence="3" id="KW-1185">Reference proteome</keyword>
<name>A0A6A5JXQ8_9PLEO</name>
<reference evidence="2" key="1">
    <citation type="submission" date="2020-01" db="EMBL/GenBank/DDBJ databases">
        <authorList>
            <consortium name="DOE Joint Genome Institute"/>
            <person name="Haridas S."/>
            <person name="Albert R."/>
            <person name="Binder M."/>
            <person name="Bloem J."/>
            <person name="Labutti K."/>
            <person name="Salamov A."/>
            <person name="Andreopoulos B."/>
            <person name="Baker S.E."/>
            <person name="Barry K."/>
            <person name="Bills G."/>
            <person name="Bluhm B.H."/>
            <person name="Cannon C."/>
            <person name="Castanera R."/>
            <person name="Culley D.E."/>
            <person name="Daum C."/>
            <person name="Ezra D."/>
            <person name="Gonzalez J.B."/>
            <person name="Henrissat B."/>
            <person name="Kuo A."/>
            <person name="Liang C."/>
            <person name="Lipzen A."/>
            <person name="Lutzoni F."/>
            <person name="Magnuson J."/>
            <person name="Mondo S."/>
            <person name="Nolan M."/>
            <person name="Ohm R."/>
            <person name="Pangilinan J."/>
            <person name="Park H.-J."/>
            <person name="Ramirez L."/>
            <person name="Alfaro M."/>
            <person name="Sun H."/>
            <person name="Tritt A."/>
            <person name="Yoshinaga Y."/>
            <person name="Zwiers L.-H."/>
            <person name="Turgeon B.G."/>
            <person name="Goodwin S.B."/>
            <person name="Spatafora J.W."/>
            <person name="Crous P.W."/>
            <person name="Grigoriev I.V."/>
        </authorList>
    </citation>
    <scope>NUCLEOTIDE SEQUENCE</scope>
    <source>
        <strain evidence="2">P77</strain>
    </source>
</reference>
<feature type="non-terminal residue" evidence="2">
    <location>
        <position position="546"/>
    </location>
</feature>
<evidence type="ECO:0000313" key="2">
    <source>
        <dbReference type="EMBL" id="KAF1829668.1"/>
    </source>
</evidence>
<evidence type="ECO:0008006" key="4">
    <source>
        <dbReference type="Google" id="ProtNLM"/>
    </source>
</evidence>
<feature type="compositionally biased region" description="Basic and acidic residues" evidence="1">
    <location>
        <begin position="510"/>
        <end position="524"/>
    </location>
</feature>
<proteinExistence type="predicted"/>
<accession>A0A6A5JXQ8</accession>
<feature type="compositionally biased region" description="Low complexity" evidence="1">
    <location>
        <begin position="124"/>
        <end position="139"/>
    </location>
</feature>
<dbReference type="AlphaFoldDB" id="A0A6A5JXQ8"/>
<feature type="region of interest" description="Disordered" evidence="1">
    <location>
        <begin position="501"/>
        <end position="524"/>
    </location>
</feature>
<evidence type="ECO:0000256" key="1">
    <source>
        <dbReference type="SAM" id="MobiDB-lite"/>
    </source>
</evidence>
<feature type="region of interest" description="Disordered" evidence="1">
    <location>
        <begin position="124"/>
        <end position="160"/>
    </location>
</feature>
<gene>
    <name evidence="2" type="ORF">BDW02DRAFT_560658</name>
</gene>
<sequence>MDPDLEADPQATLSLKHLAQACIEKFEHLSQHEATEEFVFFREHSFWASQQSAEFNLWCAKVGVHAEGQKSIDVRLKDVPEICELFLQLLQSLHLDLCDLVNPRPATDDVPTANTCKDVDFQSETSSSSFDSLTSSEASHTAGKLEKTVTPEQKEKKQLRQHIGNTIDRLQGHAARIEHAGARHRRKRIEIYREKERPRQEYEGLKTLGMWKAQEEFKSASATIKERMAESFARRRSRFAYLREHQKKRAIDTTNLPVSSSVLLAQKDDDDEVTTVAPKKAAAKQSNVIAASFPQDQRTLFSATIATKFDLSSGPQTKERAESVRSIALRHPGFPPPPQTRNGRFQCPYCMLDFRDAEAAPGRWSQHVMQDFEPYFCLYGGCKTPFDVPNSFHGLVDHMQSHVPLRHHIDEPHGKHREFGEAEFEDHVKSHGEVSLDIMETMKETSRRKGAFLFDSCPFCGGFPDILEKRFPDPDKIDAQIELRRHIKQHMQEIALFLPPYRSDISGQDDDSKASEATHRRSSHDEIPTAFDDFLSVCTRDECDCK</sequence>
<dbReference type="EMBL" id="ML975431">
    <property type="protein sequence ID" value="KAF1829668.1"/>
    <property type="molecule type" value="Genomic_DNA"/>
</dbReference>
<dbReference type="PANTHER" id="PTHR35391">
    <property type="entry name" value="C2H2-TYPE DOMAIN-CONTAINING PROTEIN-RELATED"/>
    <property type="match status" value="1"/>
</dbReference>
<organism evidence="2 3">
    <name type="scientific">Decorospora gaudefroyi</name>
    <dbReference type="NCBI Taxonomy" id="184978"/>
    <lineage>
        <taxon>Eukaryota</taxon>
        <taxon>Fungi</taxon>
        <taxon>Dikarya</taxon>
        <taxon>Ascomycota</taxon>
        <taxon>Pezizomycotina</taxon>
        <taxon>Dothideomycetes</taxon>
        <taxon>Pleosporomycetidae</taxon>
        <taxon>Pleosporales</taxon>
        <taxon>Pleosporineae</taxon>
        <taxon>Pleosporaceae</taxon>
        <taxon>Decorospora</taxon>
    </lineage>
</organism>
<dbReference type="OrthoDB" id="20872at2759"/>
<feature type="compositionally biased region" description="Basic and acidic residues" evidence="1">
    <location>
        <begin position="143"/>
        <end position="158"/>
    </location>
</feature>
<protein>
    <recommendedName>
        <fullName evidence="4">C2H2-type domain-containing protein</fullName>
    </recommendedName>
</protein>
<evidence type="ECO:0000313" key="3">
    <source>
        <dbReference type="Proteomes" id="UP000800040"/>
    </source>
</evidence>